<dbReference type="AlphaFoldDB" id="A0A2X0JBH3"/>
<sequence length="63" mass="6884">LAPYGVGSMAWMTEAPRYASPRNRNPVPVPGASWDIRWTDTPSDPPPAPPPIAAAAWWWSQLA</sequence>
<dbReference type="EMBL" id="QKYN01000002">
    <property type="protein sequence ID" value="RAG87656.1"/>
    <property type="molecule type" value="Genomic_DNA"/>
</dbReference>
<dbReference type="Gene3D" id="1.10.600.10">
    <property type="entry name" value="Farnesyl Diphosphate Synthase"/>
    <property type="match status" value="1"/>
</dbReference>
<name>A0A2X0JBH3_9ACTN</name>
<comment type="caution">
    <text evidence="2">The sequence shown here is derived from an EMBL/GenBank/DDBJ whole genome shotgun (WGS) entry which is preliminary data.</text>
</comment>
<reference evidence="2 3" key="1">
    <citation type="submission" date="2018-06" db="EMBL/GenBank/DDBJ databases">
        <title>Streptacidiphilus pinicola sp. nov., isolated from pine grove soil.</title>
        <authorList>
            <person name="Roh S.G."/>
            <person name="Park S."/>
            <person name="Kim M.-K."/>
            <person name="Yun B.-R."/>
            <person name="Park J."/>
            <person name="Kim M.J."/>
            <person name="Kim Y.S."/>
            <person name="Kim S.B."/>
        </authorList>
    </citation>
    <scope>NUCLEOTIDE SEQUENCE [LARGE SCALE GENOMIC DNA]</scope>
    <source>
        <strain evidence="2 3">MMS16-CNU450</strain>
    </source>
</reference>
<dbReference type="InterPro" id="IPR008949">
    <property type="entry name" value="Isoprenoid_synthase_dom_sf"/>
</dbReference>
<dbReference type="Proteomes" id="UP000248889">
    <property type="component" value="Unassembled WGS sequence"/>
</dbReference>
<evidence type="ECO:0000313" key="3">
    <source>
        <dbReference type="Proteomes" id="UP000248889"/>
    </source>
</evidence>
<accession>A0A2X0JBH3</accession>
<keyword evidence="3" id="KW-1185">Reference proteome</keyword>
<feature type="non-terminal residue" evidence="2">
    <location>
        <position position="1"/>
    </location>
</feature>
<gene>
    <name evidence="2" type="ORF">DN069_00250</name>
</gene>
<protein>
    <submittedName>
        <fullName evidence="2">Uncharacterized protein</fullName>
    </submittedName>
</protein>
<evidence type="ECO:0000313" key="2">
    <source>
        <dbReference type="EMBL" id="RAG87656.1"/>
    </source>
</evidence>
<evidence type="ECO:0000256" key="1">
    <source>
        <dbReference type="SAM" id="MobiDB-lite"/>
    </source>
</evidence>
<proteinExistence type="predicted"/>
<feature type="region of interest" description="Disordered" evidence="1">
    <location>
        <begin position="31"/>
        <end position="50"/>
    </location>
</feature>
<organism evidence="2 3">
    <name type="scientific">Streptacidiphilus pinicola</name>
    <dbReference type="NCBI Taxonomy" id="2219663"/>
    <lineage>
        <taxon>Bacteria</taxon>
        <taxon>Bacillati</taxon>
        <taxon>Actinomycetota</taxon>
        <taxon>Actinomycetes</taxon>
        <taxon>Kitasatosporales</taxon>
        <taxon>Streptomycetaceae</taxon>
        <taxon>Streptacidiphilus</taxon>
    </lineage>
</organism>